<evidence type="ECO:0000313" key="9">
    <source>
        <dbReference type="EMBL" id="NBI34515.1"/>
    </source>
</evidence>
<reference evidence="9" key="1">
    <citation type="submission" date="2018-08" db="EMBL/GenBank/DDBJ databases">
        <title>Murine metabolic-syndrome-specific gut microbial biobank.</title>
        <authorList>
            <person name="Liu C."/>
        </authorList>
    </citation>
    <scope>NUCLEOTIDE SEQUENCE [LARGE SCALE GENOMIC DNA]</scope>
    <source>
        <strain evidence="9">Z82</strain>
    </source>
</reference>
<keyword evidence="6" id="KW-0408">Iron</keyword>
<protein>
    <submittedName>
        <fullName evidence="9">4Fe-4S ferredoxin</fullName>
    </submittedName>
</protein>
<keyword evidence="3" id="KW-0479">Metal-binding</keyword>
<evidence type="ECO:0000256" key="2">
    <source>
        <dbReference type="ARBA" id="ARBA00022485"/>
    </source>
</evidence>
<comment type="caution">
    <text evidence="9">The sequence shown here is derived from an EMBL/GenBank/DDBJ whole genome shotgun (WGS) entry which is preliminary data.</text>
</comment>
<dbReference type="InterPro" id="IPR050954">
    <property type="entry name" value="ET_IronSulfur_Cluster-Binding"/>
</dbReference>
<keyword evidence="5" id="KW-0249">Electron transport</keyword>
<dbReference type="Pfam" id="PF13247">
    <property type="entry name" value="Fer4_11"/>
    <property type="match status" value="1"/>
</dbReference>
<gene>
    <name evidence="9" type="ORF">D1639_05620</name>
</gene>
<keyword evidence="2" id="KW-0004">4Fe-4S</keyword>
<organism evidence="9">
    <name type="scientific">Muribaculaceae bacterium Z82</name>
    <dbReference type="NCBI Taxonomy" id="2304548"/>
    <lineage>
        <taxon>Bacteria</taxon>
        <taxon>Pseudomonadati</taxon>
        <taxon>Bacteroidota</taxon>
        <taxon>Bacteroidia</taxon>
        <taxon>Bacteroidales</taxon>
        <taxon>Muribaculaceae</taxon>
    </lineage>
</organism>
<dbReference type="InterPro" id="IPR017896">
    <property type="entry name" value="4Fe4S_Fe-S-bd"/>
</dbReference>
<evidence type="ECO:0000256" key="7">
    <source>
        <dbReference type="ARBA" id="ARBA00023014"/>
    </source>
</evidence>
<proteinExistence type="predicted"/>
<keyword evidence="4" id="KW-0677">Repeat</keyword>
<sequence length="191" mass="20740">MRQGFYFDMTACIGCRTCQIACKDKNDLPAGVVFRNVTDYEVGAYPNVATFHYSGSCNHCEDPACVAVCPNGATFINEEDGTVQHDDTKCIGCQYCVNACSYGVPKYLEDIQLTHKCDACWTLREKGEDPACVAACPMRALEFGPIDELKAAHPDTVNQITVLPEATQTNPSVAIQAKKAALEKDVAAVLM</sequence>
<name>A0A7C9JQI0_9BACT</name>
<evidence type="ECO:0000256" key="4">
    <source>
        <dbReference type="ARBA" id="ARBA00022737"/>
    </source>
</evidence>
<evidence type="ECO:0000259" key="8">
    <source>
        <dbReference type="PROSITE" id="PS51379"/>
    </source>
</evidence>
<evidence type="ECO:0000256" key="3">
    <source>
        <dbReference type="ARBA" id="ARBA00022723"/>
    </source>
</evidence>
<accession>A0A7C9JQI0</accession>
<dbReference type="EMBL" id="QWKH01000031">
    <property type="protein sequence ID" value="NBI34515.1"/>
    <property type="molecule type" value="Genomic_DNA"/>
</dbReference>
<evidence type="ECO:0000256" key="5">
    <source>
        <dbReference type="ARBA" id="ARBA00022982"/>
    </source>
</evidence>
<dbReference type="SUPFAM" id="SSF54862">
    <property type="entry name" value="4Fe-4S ferredoxins"/>
    <property type="match status" value="1"/>
</dbReference>
<evidence type="ECO:0000256" key="1">
    <source>
        <dbReference type="ARBA" id="ARBA00022448"/>
    </source>
</evidence>
<dbReference type="PANTHER" id="PTHR43177">
    <property type="entry name" value="PROTEIN NRFC"/>
    <property type="match status" value="1"/>
</dbReference>
<dbReference type="PANTHER" id="PTHR43177:SF5">
    <property type="entry name" value="ANAEROBIC DIMETHYL SULFOXIDE REDUCTASE CHAIN B-RELATED"/>
    <property type="match status" value="1"/>
</dbReference>
<feature type="domain" description="4Fe-4S ferredoxin-type" evidence="8">
    <location>
        <begin position="81"/>
        <end position="110"/>
    </location>
</feature>
<keyword evidence="1" id="KW-0813">Transport</keyword>
<evidence type="ECO:0000256" key="6">
    <source>
        <dbReference type="ARBA" id="ARBA00023004"/>
    </source>
</evidence>
<keyword evidence="7" id="KW-0411">Iron-sulfur</keyword>
<dbReference type="PROSITE" id="PS51379">
    <property type="entry name" value="4FE4S_FER_2"/>
    <property type="match status" value="2"/>
</dbReference>
<dbReference type="Pfam" id="PF12800">
    <property type="entry name" value="Fer4_4"/>
    <property type="match status" value="1"/>
</dbReference>
<dbReference type="GO" id="GO:0051539">
    <property type="term" value="F:4 iron, 4 sulfur cluster binding"/>
    <property type="evidence" value="ECO:0007669"/>
    <property type="project" value="UniProtKB-KW"/>
</dbReference>
<feature type="domain" description="4Fe-4S ferredoxin-type" evidence="8">
    <location>
        <begin position="47"/>
        <end position="79"/>
    </location>
</feature>
<dbReference type="GO" id="GO:0046872">
    <property type="term" value="F:metal ion binding"/>
    <property type="evidence" value="ECO:0007669"/>
    <property type="project" value="UniProtKB-KW"/>
</dbReference>
<dbReference type="CDD" id="cd16371">
    <property type="entry name" value="DMSOR_beta_like"/>
    <property type="match status" value="1"/>
</dbReference>
<dbReference type="AlphaFoldDB" id="A0A7C9JQI0"/>
<dbReference type="Gene3D" id="3.30.70.20">
    <property type="match status" value="2"/>
</dbReference>